<comment type="caution">
    <text evidence="1">The sequence shown here is derived from an EMBL/GenBank/DDBJ whole genome shotgun (WGS) entry which is preliminary data.</text>
</comment>
<evidence type="ECO:0008006" key="3">
    <source>
        <dbReference type="Google" id="ProtNLM"/>
    </source>
</evidence>
<gene>
    <name evidence="1" type="ORF">CLO192961_LOCUS187615</name>
</gene>
<dbReference type="Proteomes" id="UP000766486">
    <property type="component" value="Unassembled WGS sequence"/>
</dbReference>
<dbReference type="EMBL" id="CABFNS010000746">
    <property type="protein sequence ID" value="VUC26383.1"/>
    <property type="molecule type" value="Genomic_DNA"/>
</dbReference>
<reference evidence="1 2" key="1">
    <citation type="submission" date="2019-06" db="EMBL/GenBank/DDBJ databases">
        <authorList>
            <person name="Broberg M."/>
        </authorList>
    </citation>
    <scope>NUCLEOTIDE SEQUENCE [LARGE SCALE GENOMIC DNA]</scope>
</reference>
<protein>
    <recommendedName>
        <fullName evidence="3">Actin-like protein N-terminal domain-containing protein</fullName>
    </recommendedName>
</protein>
<dbReference type="SUPFAM" id="SSF53067">
    <property type="entry name" value="Actin-like ATPase domain"/>
    <property type="match status" value="1"/>
</dbReference>
<evidence type="ECO:0000313" key="2">
    <source>
        <dbReference type="Proteomes" id="UP000766486"/>
    </source>
</evidence>
<evidence type="ECO:0000313" key="1">
    <source>
        <dbReference type="EMBL" id="VUC26383.1"/>
    </source>
</evidence>
<proteinExistence type="predicted"/>
<keyword evidence="2" id="KW-1185">Reference proteome</keyword>
<dbReference type="InterPro" id="IPR043129">
    <property type="entry name" value="ATPase_NBD"/>
</dbReference>
<organism evidence="1 2">
    <name type="scientific">Bionectria ochroleuca</name>
    <name type="common">Gliocladium roseum</name>
    <dbReference type="NCBI Taxonomy" id="29856"/>
    <lineage>
        <taxon>Eukaryota</taxon>
        <taxon>Fungi</taxon>
        <taxon>Dikarya</taxon>
        <taxon>Ascomycota</taxon>
        <taxon>Pezizomycotina</taxon>
        <taxon>Sordariomycetes</taxon>
        <taxon>Hypocreomycetidae</taxon>
        <taxon>Hypocreales</taxon>
        <taxon>Bionectriaceae</taxon>
        <taxon>Clonostachys</taxon>
    </lineage>
</organism>
<accession>A0ABY6U7V3</accession>
<dbReference type="Gene3D" id="3.30.420.40">
    <property type="match status" value="2"/>
</dbReference>
<name>A0ABY6U7V3_BIOOC</name>
<sequence length="382" mass="42981">MGVITDSFRLTLAPPYCPPAPQKTNRQYRNIPRVETILDIQRPAGRNKTWDFTYTPRTGPVPRNVELVRFIKVLMMIPRSDRPGDKAMIADIKDSWTGKKIDGEYDLAVTFLKPFFLHRLETLKDLRGLQSEEERSAFRPAIVMTQPYGWSTDERDIFKLAVTEPNIKEFGCGNCDITYVEEQDAAICYSLLQFHSVLRQVCDEQGSFLVADFGGITDDYGVFKFGRGNDSSGLPGTTVIAESHFMGAHSLTLAAEKVILKRFQKKYMGNDDSDQEQILKDLFFEVTKLIDAVTKKKATKIAALIRKARTKVGTLKYIVLTGGFSLLGPFRESLEEALRDKLGNDAPVILFSGTTANTAVQYGALVHTRPDWFGLHELYQSS</sequence>
<dbReference type="Gene3D" id="3.90.640.10">
    <property type="entry name" value="Actin, Chain A, domain 4"/>
    <property type="match status" value="1"/>
</dbReference>